<dbReference type="EMBL" id="ASQP01000319">
    <property type="protein sequence ID" value="OMI37061.1"/>
    <property type="molecule type" value="Genomic_DNA"/>
</dbReference>
<dbReference type="SUPFAM" id="SSF52540">
    <property type="entry name" value="P-loop containing nucleoside triphosphate hydrolases"/>
    <property type="match status" value="1"/>
</dbReference>
<organism evidence="2 3">
    <name type="scientific">Streptomyces sparsogenes DSM 40356</name>
    <dbReference type="NCBI Taxonomy" id="1331668"/>
    <lineage>
        <taxon>Bacteria</taxon>
        <taxon>Bacillati</taxon>
        <taxon>Actinomycetota</taxon>
        <taxon>Actinomycetes</taxon>
        <taxon>Kitasatosporales</taxon>
        <taxon>Streptomycetaceae</taxon>
        <taxon>Streptomyces</taxon>
    </lineage>
</organism>
<name>A0A1R1SF83_9ACTN</name>
<feature type="compositionally biased region" description="Basic and acidic residues" evidence="1">
    <location>
        <begin position="291"/>
        <end position="304"/>
    </location>
</feature>
<dbReference type="STRING" id="67365.GCA_001704635_04193"/>
<dbReference type="InterPro" id="IPR027417">
    <property type="entry name" value="P-loop_NTPase"/>
</dbReference>
<keyword evidence="3" id="KW-1185">Reference proteome</keyword>
<gene>
    <name evidence="2" type="ORF">SPAR_23154</name>
</gene>
<dbReference type="Proteomes" id="UP000186168">
    <property type="component" value="Unassembled WGS sequence"/>
</dbReference>
<comment type="caution">
    <text evidence="2">The sequence shown here is derived from an EMBL/GenBank/DDBJ whole genome shotgun (WGS) entry which is preliminary data.</text>
</comment>
<feature type="compositionally biased region" description="Low complexity" evidence="1">
    <location>
        <begin position="191"/>
        <end position="222"/>
    </location>
</feature>
<evidence type="ECO:0000313" key="3">
    <source>
        <dbReference type="Proteomes" id="UP000186168"/>
    </source>
</evidence>
<feature type="compositionally biased region" description="Low complexity" evidence="1">
    <location>
        <begin position="318"/>
        <end position="333"/>
    </location>
</feature>
<reference evidence="2 3" key="1">
    <citation type="submission" date="2013-05" db="EMBL/GenBank/DDBJ databases">
        <title>Genome sequence of Streptomyces sparsogenes DSM 40356.</title>
        <authorList>
            <person name="Coyne S."/>
            <person name="Seebeck F.P."/>
        </authorList>
    </citation>
    <scope>NUCLEOTIDE SEQUENCE [LARGE SCALE GENOMIC DNA]</scope>
    <source>
        <strain evidence="2 3">DSM 40356</strain>
    </source>
</reference>
<accession>A0A1R1SF83</accession>
<dbReference type="Gene3D" id="3.40.50.300">
    <property type="entry name" value="P-loop containing nucleotide triphosphate hydrolases"/>
    <property type="match status" value="1"/>
</dbReference>
<proteinExistence type="predicted"/>
<feature type="region of interest" description="Disordered" evidence="1">
    <location>
        <begin position="156"/>
        <end position="340"/>
    </location>
</feature>
<dbReference type="AlphaFoldDB" id="A0A1R1SF83"/>
<protein>
    <submittedName>
        <fullName evidence="2">SARP family transcriptional regulator</fullName>
    </submittedName>
</protein>
<evidence type="ECO:0000256" key="1">
    <source>
        <dbReference type="SAM" id="MobiDB-lite"/>
    </source>
</evidence>
<sequence>MRSGPGRQLLREVRAAAKTAVAVHWAHRVKDRFSGGQLFVNLRGYSPGDPVSAADALEAMLRSLNVAPERIPAGTDARSVLLRSELACRKILLLLDNVRDSDQVRCLIPGGDALVLVTSRAKLREPAARDGARHKTLGVLPPVDAIELLSRAIGPGRVAAEPPQPRWPGFRCPEPRRPWPSSPTPACSNGSPPATTSSTACSTSTPASRARNTTPTRTPPSADSSCGMCTPRRPPARGRAAAPSPTYASRDVPASGVAPPWSSPVTKGTANPAVRLGTKRGRGRQLTAVGTHDEASAVGREARDLGPACRPLDRRPRPAAGRPPSRTPGSPRAARPRVDE</sequence>
<evidence type="ECO:0000313" key="2">
    <source>
        <dbReference type="EMBL" id="OMI37061.1"/>
    </source>
</evidence>